<dbReference type="CDD" id="cd15482">
    <property type="entry name" value="Sialidase_non-viral"/>
    <property type="match status" value="1"/>
</dbReference>
<dbReference type="SUPFAM" id="SSF50939">
    <property type="entry name" value="Sialidases"/>
    <property type="match status" value="1"/>
</dbReference>
<proteinExistence type="predicted"/>
<name>A0A381SBB3_9ZZZZ</name>
<dbReference type="AlphaFoldDB" id="A0A381SBB3"/>
<organism evidence="2">
    <name type="scientific">marine metagenome</name>
    <dbReference type="NCBI Taxonomy" id="408172"/>
    <lineage>
        <taxon>unclassified sequences</taxon>
        <taxon>metagenomes</taxon>
        <taxon>ecological metagenomes</taxon>
    </lineage>
</organism>
<evidence type="ECO:0000259" key="1">
    <source>
        <dbReference type="Pfam" id="PF13088"/>
    </source>
</evidence>
<evidence type="ECO:0000313" key="2">
    <source>
        <dbReference type="EMBL" id="SVA00598.1"/>
    </source>
</evidence>
<reference evidence="2" key="1">
    <citation type="submission" date="2018-05" db="EMBL/GenBank/DDBJ databases">
        <authorList>
            <person name="Lanie J.A."/>
            <person name="Ng W.-L."/>
            <person name="Kazmierczak K.M."/>
            <person name="Andrzejewski T.M."/>
            <person name="Davidsen T.M."/>
            <person name="Wayne K.J."/>
            <person name="Tettelin H."/>
            <person name="Glass J.I."/>
            <person name="Rusch D."/>
            <person name="Podicherti R."/>
            <person name="Tsui H.-C.T."/>
            <person name="Winkler M.E."/>
        </authorList>
    </citation>
    <scope>NUCLEOTIDE SEQUENCE</scope>
</reference>
<dbReference type="InterPro" id="IPR036278">
    <property type="entry name" value="Sialidase_sf"/>
</dbReference>
<sequence>MKKQLAQIAAVSFVIQVCLAAEEPMSRGYTIPTIDLAKQTHRQVIVDREKGQYLGHPTTVLLEDNKTMLIVYPKGHGRGAIVYKRSTDGGRTWGERLPTPKSWKTSKEVPTIHRVIDAKGKKRLIMWSGLYPARLAFSENDGADWSELKRVGDWGGIVVMGCLEKVKTGKGHYMAMFHDDGRFFKDVDTRGKNPVFTLYKTFSKDGGLTWSHPEAILARNDIHLCEPGIIRSPDGKQLCVLLRENSRRRNSYVIFSSNEGKTWTSPRELPASLTGDRHTARYTADGRLFISFRDRTHETPTFGDWVGWVGSYSDILNGGEGQYRVRLMDNTKGADCAYPPVEILLDDTLVTTTYGHWTKGESPYIVSVRLKLSELDALAKKKEFLK</sequence>
<accession>A0A381SBB3</accession>
<feature type="domain" description="Sialidase" evidence="1">
    <location>
        <begin position="136"/>
        <end position="289"/>
    </location>
</feature>
<dbReference type="InterPro" id="IPR011040">
    <property type="entry name" value="Sialidase"/>
</dbReference>
<dbReference type="EMBL" id="UINC01002818">
    <property type="protein sequence ID" value="SVA00598.1"/>
    <property type="molecule type" value="Genomic_DNA"/>
</dbReference>
<dbReference type="Gene3D" id="2.120.10.10">
    <property type="match status" value="1"/>
</dbReference>
<dbReference type="Pfam" id="PF13088">
    <property type="entry name" value="BNR_2"/>
    <property type="match status" value="1"/>
</dbReference>
<protein>
    <recommendedName>
        <fullName evidence="1">Sialidase domain-containing protein</fullName>
    </recommendedName>
</protein>
<gene>
    <name evidence="2" type="ORF">METZ01_LOCUS53452</name>
</gene>